<keyword evidence="2" id="KW-1185">Reference proteome</keyword>
<dbReference type="EMBL" id="MTSD02000001">
    <property type="protein sequence ID" value="OOV88316.1"/>
    <property type="molecule type" value="Genomic_DNA"/>
</dbReference>
<dbReference type="AlphaFoldDB" id="A0A1T1HER3"/>
<evidence type="ECO:0000313" key="2">
    <source>
        <dbReference type="Proteomes" id="UP000190064"/>
    </source>
</evidence>
<comment type="caution">
    <text evidence="1">The sequence shown here is derived from an EMBL/GenBank/DDBJ whole genome shotgun (WGS) entry which is preliminary data.</text>
</comment>
<dbReference type="Proteomes" id="UP000190064">
    <property type="component" value="Unassembled WGS sequence"/>
</dbReference>
<evidence type="ECO:0008006" key="3">
    <source>
        <dbReference type="Google" id="ProtNLM"/>
    </source>
</evidence>
<reference evidence="1" key="1">
    <citation type="submission" date="2017-02" db="EMBL/GenBank/DDBJ databases">
        <title>Draft Genome Sequence of the Salt Water Bacterium Oceanospirillum linum ATCC 11336.</title>
        <authorList>
            <person name="Trachtenberg A.M."/>
            <person name="Carney J.G."/>
            <person name="Linnane J.D."/>
            <person name="Rheaume B.A."/>
            <person name="Pitts N.L."/>
            <person name="Mykles D.L."/>
            <person name="Maclea K.S."/>
        </authorList>
    </citation>
    <scope>NUCLEOTIDE SEQUENCE [LARGE SCALE GENOMIC DNA]</scope>
    <source>
        <strain evidence="1">ATCC 11336</strain>
    </source>
</reference>
<gene>
    <name evidence="1" type="ORF">BTA35_0202000</name>
</gene>
<dbReference type="InterPro" id="IPR032608">
    <property type="entry name" value="DUF4892"/>
</dbReference>
<protein>
    <recommendedName>
        <fullName evidence="3">DUF4892 domain-containing protein</fullName>
    </recommendedName>
</protein>
<name>A0A1T1HER3_OCELI</name>
<dbReference type="Pfam" id="PF16234">
    <property type="entry name" value="DUF4892"/>
    <property type="match status" value="1"/>
</dbReference>
<organism evidence="1 2">
    <name type="scientific">Oceanospirillum linum</name>
    <dbReference type="NCBI Taxonomy" id="966"/>
    <lineage>
        <taxon>Bacteria</taxon>
        <taxon>Pseudomonadati</taxon>
        <taxon>Pseudomonadota</taxon>
        <taxon>Gammaproteobacteria</taxon>
        <taxon>Oceanospirillales</taxon>
        <taxon>Oceanospirillaceae</taxon>
        <taxon>Oceanospirillum</taxon>
    </lineage>
</organism>
<sequence length="316" mass="35675">MGISIFSIGIFNRRSFSAEAFRHFCQMFILIFALMLAGFAQAANLLQPFPLAEKEMEETLVLDQHMLATGRIQNKGGEAFPESWLSLPAGTLNQALYRVRSTRDTDEILEYYQNHLMQPGSDVLFQCSGRECGSSNDWANRVFKMSTLYGVDREQHYFAVRHKLNDASDNYISVYITERGTGRIYVYVSHYRVNAEKVVSKGSVHTLFEQLQDDGWVELPVMPDGQFEEDAREPLKQLVSKIQASSDRYWLVAHHYGRQSDQALMLKSEQAAARLLSALEVLGLSPDKLEFRGLGALAPTKGSVAYGGRLELVVMK</sequence>
<accession>A0A1T1HER3</accession>
<dbReference type="RefSeq" id="WP_160054908.1">
    <property type="nucleotide sequence ID" value="NZ_FXTS01000001.1"/>
</dbReference>
<evidence type="ECO:0000313" key="1">
    <source>
        <dbReference type="EMBL" id="OOV88316.1"/>
    </source>
</evidence>
<dbReference type="STRING" id="966.BTA35_0202000"/>
<proteinExistence type="predicted"/>